<dbReference type="EMBL" id="CAJVQA010012137">
    <property type="protein sequence ID" value="CAG8713924.1"/>
    <property type="molecule type" value="Genomic_DNA"/>
</dbReference>
<comment type="caution">
    <text evidence="1">The sequence shown here is derived from an EMBL/GenBank/DDBJ whole genome shotgun (WGS) entry which is preliminary data.</text>
</comment>
<proteinExistence type="predicted"/>
<accession>A0A9N9HZM8</accession>
<feature type="non-terminal residue" evidence="1">
    <location>
        <position position="1"/>
    </location>
</feature>
<sequence>VDESLPDANFKEGERTADFMTEEYNDILNQCEKCIGLRGFDSSYFVSVEDKLIMKYELEKWVKICSESNYEPLQIISLNELCPIYEIFDESLCHEIKSIFEINCQPESLNIKEKILFSGIIPVNVPPFLIG</sequence>
<keyword evidence="2" id="KW-1185">Reference proteome</keyword>
<dbReference type="AlphaFoldDB" id="A0A9N9HZM8"/>
<gene>
    <name evidence="1" type="ORF">CPELLU_LOCUS12480</name>
</gene>
<dbReference type="Proteomes" id="UP000789759">
    <property type="component" value="Unassembled WGS sequence"/>
</dbReference>
<reference evidence="1" key="1">
    <citation type="submission" date="2021-06" db="EMBL/GenBank/DDBJ databases">
        <authorList>
            <person name="Kallberg Y."/>
            <person name="Tangrot J."/>
            <person name="Rosling A."/>
        </authorList>
    </citation>
    <scope>NUCLEOTIDE SEQUENCE</scope>
    <source>
        <strain evidence="1">FL966</strain>
    </source>
</reference>
<dbReference type="OrthoDB" id="2338404at2759"/>
<evidence type="ECO:0000313" key="1">
    <source>
        <dbReference type="EMBL" id="CAG8713924.1"/>
    </source>
</evidence>
<organism evidence="1 2">
    <name type="scientific">Cetraspora pellucida</name>
    <dbReference type="NCBI Taxonomy" id="1433469"/>
    <lineage>
        <taxon>Eukaryota</taxon>
        <taxon>Fungi</taxon>
        <taxon>Fungi incertae sedis</taxon>
        <taxon>Mucoromycota</taxon>
        <taxon>Glomeromycotina</taxon>
        <taxon>Glomeromycetes</taxon>
        <taxon>Diversisporales</taxon>
        <taxon>Gigasporaceae</taxon>
        <taxon>Cetraspora</taxon>
    </lineage>
</organism>
<evidence type="ECO:0000313" key="2">
    <source>
        <dbReference type="Proteomes" id="UP000789759"/>
    </source>
</evidence>
<protein>
    <submittedName>
        <fullName evidence="1">15316_t:CDS:1</fullName>
    </submittedName>
</protein>
<name>A0A9N9HZM8_9GLOM</name>